<proteinExistence type="predicted"/>
<keyword evidence="1" id="KW-1133">Transmembrane helix</keyword>
<evidence type="ECO:0000313" key="2">
    <source>
        <dbReference type="EMBL" id="MDS0295952.1"/>
    </source>
</evidence>
<dbReference type="EMBL" id="JAMQOQ010000005">
    <property type="protein sequence ID" value="MDS0295952.1"/>
    <property type="molecule type" value="Genomic_DNA"/>
</dbReference>
<dbReference type="Proteomes" id="UP001254813">
    <property type="component" value="Unassembled WGS sequence"/>
</dbReference>
<comment type="caution">
    <text evidence="2">The sequence shown here is derived from an EMBL/GenBank/DDBJ whole genome shotgun (WGS) entry which is preliminary data.</text>
</comment>
<accession>A0ABU2G584</accession>
<name>A0ABU2G584_9EURY</name>
<keyword evidence="1" id="KW-0812">Transmembrane</keyword>
<feature type="transmembrane region" description="Helical" evidence="1">
    <location>
        <begin position="143"/>
        <end position="163"/>
    </location>
</feature>
<dbReference type="RefSeq" id="WP_310929930.1">
    <property type="nucleotide sequence ID" value="NZ_JAMQOQ010000005.1"/>
</dbReference>
<dbReference type="InterPro" id="IPR046157">
    <property type="entry name" value="DUF6159"/>
</dbReference>
<feature type="transmembrane region" description="Helical" evidence="1">
    <location>
        <begin position="25"/>
        <end position="48"/>
    </location>
</feature>
<organism evidence="2 3">
    <name type="scientific">Halogeometricum luteum</name>
    <dbReference type="NCBI Taxonomy" id="2950537"/>
    <lineage>
        <taxon>Archaea</taxon>
        <taxon>Methanobacteriati</taxon>
        <taxon>Methanobacteriota</taxon>
        <taxon>Stenosarchaea group</taxon>
        <taxon>Halobacteria</taxon>
        <taxon>Halobacteriales</taxon>
        <taxon>Haloferacaceae</taxon>
        <taxon>Halogeometricum</taxon>
    </lineage>
</organism>
<sequence length="275" mass="28872">MAGRFSRGLDVVDASVDVFRDNPRLALLPALSLLSVGSAFAVAVGVALRYGTVEAFLTNDLLRYAGVFVAIAVSSSAGTFFNAAVVHCAARYFDGEDPTVRDGLAAAWRARRTIALWSVTAATLGTVLYVVDEKFGVFGSLARVLFDLAWALLTFFVVPVIVLEDTASLRAVLRESGDAFRETWGESVSATVGVSVAFLPAGLLGVGALAWAYFAAGGVAAYVVGAAGFVLLVASMVAAQVVGMVARTALYRYATTGERVGPWARRNPESAFPSE</sequence>
<evidence type="ECO:0000313" key="3">
    <source>
        <dbReference type="Proteomes" id="UP001254813"/>
    </source>
</evidence>
<gene>
    <name evidence="2" type="ORF">NDI79_17400</name>
</gene>
<feature type="transmembrane region" description="Helical" evidence="1">
    <location>
        <begin position="219"/>
        <end position="242"/>
    </location>
</feature>
<feature type="transmembrane region" description="Helical" evidence="1">
    <location>
        <begin position="184"/>
        <end position="213"/>
    </location>
</feature>
<reference evidence="2 3" key="1">
    <citation type="submission" date="2022-06" db="EMBL/GenBank/DDBJ databases">
        <title>Halogeometricum sp. a new haloarchaeum isolate from saline soil.</title>
        <authorList>
            <person name="Strakova D."/>
            <person name="Galisteo C."/>
            <person name="Sanchez-Porro C."/>
            <person name="Ventosa A."/>
        </authorList>
    </citation>
    <scope>NUCLEOTIDE SEQUENCE [LARGE SCALE GENOMIC DNA]</scope>
    <source>
        <strain evidence="3">S3BR25-2</strain>
    </source>
</reference>
<keyword evidence="3" id="KW-1185">Reference proteome</keyword>
<feature type="transmembrane region" description="Helical" evidence="1">
    <location>
        <begin position="68"/>
        <end position="93"/>
    </location>
</feature>
<evidence type="ECO:0000256" key="1">
    <source>
        <dbReference type="SAM" id="Phobius"/>
    </source>
</evidence>
<protein>
    <submittedName>
        <fullName evidence="2">DUF6159 family protein</fullName>
    </submittedName>
</protein>
<feature type="transmembrane region" description="Helical" evidence="1">
    <location>
        <begin position="114"/>
        <end position="131"/>
    </location>
</feature>
<keyword evidence="1" id="KW-0472">Membrane</keyword>
<dbReference type="Pfam" id="PF19656">
    <property type="entry name" value="DUF6159"/>
    <property type="match status" value="1"/>
</dbReference>